<dbReference type="EMBL" id="UXUI01007291">
    <property type="protein sequence ID" value="VDD86804.1"/>
    <property type="molecule type" value="Genomic_DNA"/>
</dbReference>
<evidence type="ECO:0000313" key="11">
    <source>
        <dbReference type="WBParaSite" id="EVEC_0000223901-mRNA-1"/>
    </source>
</evidence>
<dbReference type="AlphaFoldDB" id="A0A0N4UXH8"/>
<evidence type="ECO:0000256" key="8">
    <source>
        <dbReference type="SAM" id="Phobius"/>
    </source>
</evidence>
<evidence type="ECO:0000256" key="1">
    <source>
        <dbReference type="ARBA" id="ARBA00004477"/>
    </source>
</evidence>
<evidence type="ECO:0000313" key="10">
    <source>
        <dbReference type="Proteomes" id="UP000274131"/>
    </source>
</evidence>
<dbReference type="PANTHER" id="PTHR23129">
    <property type="entry name" value="ACYL-COENZYME A DIPHOSPHATASE FITM2"/>
    <property type="match status" value="1"/>
</dbReference>
<keyword evidence="3" id="KW-0378">Hydrolase</keyword>
<evidence type="ECO:0000256" key="4">
    <source>
        <dbReference type="ARBA" id="ARBA00022824"/>
    </source>
</evidence>
<dbReference type="InterPro" id="IPR046401">
    <property type="entry name" value="FITM1/2"/>
</dbReference>
<feature type="transmembrane region" description="Helical" evidence="8">
    <location>
        <begin position="36"/>
        <end position="55"/>
    </location>
</feature>
<name>A0A0N4UXH8_ENTVE</name>
<keyword evidence="10" id="KW-1185">Reference proteome</keyword>
<accession>A0A0N4UXH8</accession>
<keyword evidence="6" id="KW-0443">Lipid metabolism</keyword>
<dbReference type="STRING" id="51028.A0A0N4UXH8"/>
<evidence type="ECO:0000313" key="9">
    <source>
        <dbReference type="EMBL" id="VDD86804.1"/>
    </source>
</evidence>
<evidence type="ECO:0000256" key="2">
    <source>
        <dbReference type="ARBA" id="ARBA00022692"/>
    </source>
</evidence>
<dbReference type="GO" id="GO:0005789">
    <property type="term" value="C:endoplasmic reticulum membrane"/>
    <property type="evidence" value="ECO:0007669"/>
    <property type="project" value="UniProtKB-SubCell"/>
</dbReference>
<sequence length="274" mass="31714">MPTGRRSGIAEFGNIVTGISVGVARKYLFFSTAKKAVVYLIVVIMLSLYGASFKLPEDFYFAKRRNLLNEYGVKLGWFWTLFVLVPFVHLTTKAHRKEMNVLFGNLMRVLVATGLWYFCTTWFVNFERMTGHCHGSEISSRSSCREDGGKWVPGFDISGHCFILIYSSLMICEESTAFRNIPYIYGRGSNSRTKESLNEAFAIKIYFLLMFALHLLWDFELVISVLYYHHIHHKIVGTFIALGCWFFTYHLWYPILGMPPPPIDEKIRQKVHQT</sequence>
<evidence type="ECO:0000256" key="3">
    <source>
        <dbReference type="ARBA" id="ARBA00022801"/>
    </source>
</evidence>
<dbReference type="OrthoDB" id="5579088at2759"/>
<evidence type="ECO:0000256" key="5">
    <source>
        <dbReference type="ARBA" id="ARBA00022989"/>
    </source>
</evidence>
<feature type="transmembrane region" description="Helical" evidence="8">
    <location>
        <begin position="235"/>
        <end position="252"/>
    </location>
</feature>
<dbReference type="GO" id="GO:0034389">
    <property type="term" value="P:lipid droplet organization"/>
    <property type="evidence" value="ECO:0007669"/>
    <property type="project" value="InterPro"/>
</dbReference>
<comment type="subcellular location">
    <subcellularLocation>
        <location evidence="1">Endoplasmic reticulum membrane</location>
        <topology evidence="1">Multi-pass membrane protein</topology>
    </subcellularLocation>
</comment>
<protein>
    <submittedName>
        <fullName evidence="11">FIT family protein</fullName>
    </submittedName>
</protein>
<keyword evidence="2 8" id="KW-0812">Transmembrane</keyword>
<dbReference type="InterPro" id="IPR019388">
    <property type="entry name" value="FIT"/>
</dbReference>
<evidence type="ECO:0000256" key="6">
    <source>
        <dbReference type="ARBA" id="ARBA00023098"/>
    </source>
</evidence>
<evidence type="ECO:0000256" key="7">
    <source>
        <dbReference type="ARBA" id="ARBA00023136"/>
    </source>
</evidence>
<dbReference type="GO" id="GO:0010945">
    <property type="term" value="F:coenzyme A diphosphatase activity"/>
    <property type="evidence" value="ECO:0007669"/>
    <property type="project" value="InterPro"/>
</dbReference>
<proteinExistence type="inferred from homology"/>
<dbReference type="Pfam" id="PF10261">
    <property type="entry name" value="FIT"/>
    <property type="match status" value="1"/>
</dbReference>
<keyword evidence="4" id="KW-0256">Endoplasmic reticulum</keyword>
<dbReference type="Proteomes" id="UP000274131">
    <property type="component" value="Unassembled WGS sequence"/>
</dbReference>
<dbReference type="GO" id="GO:0019915">
    <property type="term" value="P:lipid storage"/>
    <property type="evidence" value="ECO:0007669"/>
    <property type="project" value="InterPro"/>
</dbReference>
<dbReference type="GO" id="GO:0008654">
    <property type="term" value="P:phospholipid biosynthetic process"/>
    <property type="evidence" value="ECO:0007669"/>
    <property type="project" value="TreeGrafter"/>
</dbReference>
<feature type="transmembrane region" description="Helical" evidence="8">
    <location>
        <begin position="75"/>
        <end position="94"/>
    </location>
</feature>
<reference evidence="9 10" key="2">
    <citation type="submission" date="2018-10" db="EMBL/GenBank/DDBJ databases">
        <authorList>
            <consortium name="Pathogen Informatics"/>
        </authorList>
    </citation>
    <scope>NUCLEOTIDE SEQUENCE [LARGE SCALE GENOMIC DNA]</scope>
</reference>
<dbReference type="HAMAP" id="MF_03230">
    <property type="entry name" value="FITM2"/>
    <property type="match status" value="1"/>
</dbReference>
<gene>
    <name evidence="9" type="ORF">EVEC_LOCUS1947</name>
</gene>
<keyword evidence="5 8" id="KW-1133">Transmembrane helix</keyword>
<feature type="transmembrane region" description="Helical" evidence="8">
    <location>
        <begin position="205"/>
        <end position="228"/>
    </location>
</feature>
<feature type="transmembrane region" description="Helical" evidence="8">
    <location>
        <begin position="106"/>
        <end position="124"/>
    </location>
</feature>
<dbReference type="WBParaSite" id="EVEC_0000223901-mRNA-1">
    <property type="protein sequence ID" value="EVEC_0000223901-mRNA-1"/>
    <property type="gene ID" value="EVEC_0000223901"/>
</dbReference>
<organism evidence="11">
    <name type="scientific">Enterobius vermicularis</name>
    <name type="common">Human pinworm</name>
    <dbReference type="NCBI Taxonomy" id="51028"/>
    <lineage>
        <taxon>Eukaryota</taxon>
        <taxon>Metazoa</taxon>
        <taxon>Ecdysozoa</taxon>
        <taxon>Nematoda</taxon>
        <taxon>Chromadorea</taxon>
        <taxon>Rhabditida</taxon>
        <taxon>Spirurina</taxon>
        <taxon>Oxyuridomorpha</taxon>
        <taxon>Oxyuroidea</taxon>
        <taxon>Oxyuridae</taxon>
        <taxon>Enterobius</taxon>
    </lineage>
</organism>
<dbReference type="PANTHER" id="PTHR23129:SF0">
    <property type="entry name" value="ACYL-COENZYME A DIPHOSPHATASE FITM2"/>
    <property type="match status" value="1"/>
</dbReference>
<reference evidence="11" key="1">
    <citation type="submission" date="2016-04" db="UniProtKB">
        <authorList>
            <consortium name="WormBaseParasite"/>
        </authorList>
    </citation>
    <scope>IDENTIFICATION</scope>
</reference>
<keyword evidence="7 8" id="KW-0472">Membrane</keyword>